<sequence length="336" mass="38384">MYSQTKKIIDTQLNHNYPGVSYAIFDQQKWCPHFAGYQQLIPTPELVTKHTIFDIASLTKVVCTTTVLLQLLETNDIDLEKSIHFYLPDIKADSVTLRHLLTHTSMIQGFIPNRDSLSQPDLMTALKQLTPSPLIGKQVQYSDTNFIWLGFLLEKLFQQDLFSIFQKQVLDPLEMTHSFFNLPPTSLPLVAATEQHSNRGVIKGEVHDPKAFVLKQHCGSAGLFSSLTDLMLFTNMLLKNGQSPSGKTFLKEKTIQLLTQDHTPSRTLGRSLGWDLLRYENRTFLYHTGYTGTFLLVDPFNQQSFIFLSNALHPTNHRQAYLASRKLLLETYLHEI</sequence>
<gene>
    <name evidence="3" type="ORF">C7P63_04200</name>
</gene>
<dbReference type="AlphaFoldDB" id="A0A3R9YLA0"/>
<dbReference type="InterPro" id="IPR001466">
    <property type="entry name" value="Beta-lactam-related"/>
</dbReference>
<evidence type="ECO:0000313" key="4">
    <source>
        <dbReference type="Proteomes" id="UP000277864"/>
    </source>
</evidence>
<evidence type="ECO:0000256" key="1">
    <source>
        <dbReference type="ARBA" id="ARBA00022801"/>
    </source>
</evidence>
<dbReference type="Proteomes" id="UP000277864">
    <property type="component" value="Unassembled WGS sequence"/>
</dbReference>
<dbReference type="EMBL" id="PXZH01000001">
    <property type="protein sequence ID" value="RST90282.1"/>
    <property type="molecule type" value="Genomic_DNA"/>
</dbReference>
<name>A0A3R9YLA0_9ENTE</name>
<feature type="domain" description="Beta-lactamase-related" evidence="2">
    <location>
        <begin position="8"/>
        <end position="319"/>
    </location>
</feature>
<dbReference type="GO" id="GO:0016787">
    <property type="term" value="F:hydrolase activity"/>
    <property type="evidence" value="ECO:0007669"/>
    <property type="project" value="UniProtKB-KW"/>
</dbReference>
<dbReference type="PANTHER" id="PTHR43283:SF11">
    <property type="entry name" value="BETA-LACTAMASE-RELATED DOMAIN-CONTAINING PROTEIN"/>
    <property type="match status" value="1"/>
</dbReference>
<comment type="caution">
    <text evidence="3">The sequence shown here is derived from an EMBL/GenBank/DDBJ whole genome shotgun (WGS) entry which is preliminary data.</text>
</comment>
<keyword evidence="4" id="KW-1185">Reference proteome</keyword>
<dbReference type="InterPro" id="IPR012338">
    <property type="entry name" value="Beta-lactam/transpept-like"/>
</dbReference>
<dbReference type="PANTHER" id="PTHR43283">
    <property type="entry name" value="BETA-LACTAMASE-RELATED"/>
    <property type="match status" value="1"/>
</dbReference>
<dbReference type="RefSeq" id="WP_125942895.1">
    <property type="nucleotide sequence ID" value="NZ_PXZH01000001.1"/>
</dbReference>
<dbReference type="Pfam" id="PF00144">
    <property type="entry name" value="Beta-lactamase"/>
    <property type="match status" value="1"/>
</dbReference>
<proteinExistence type="predicted"/>
<dbReference type="SUPFAM" id="SSF56601">
    <property type="entry name" value="beta-lactamase/transpeptidase-like"/>
    <property type="match status" value="1"/>
</dbReference>
<dbReference type="OrthoDB" id="9803467at2"/>
<protein>
    <submittedName>
        <fullName evidence="3">Serine hydrolase</fullName>
    </submittedName>
</protein>
<dbReference type="InterPro" id="IPR050789">
    <property type="entry name" value="Diverse_Enzym_Activities"/>
</dbReference>
<evidence type="ECO:0000259" key="2">
    <source>
        <dbReference type="Pfam" id="PF00144"/>
    </source>
</evidence>
<reference evidence="3 4" key="1">
    <citation type="submission" date="2018-03" db="EMBL/GenBank/DDBJ databases">
        <authorList>
            <person name="Gulvik C.A."/>
        </authorList>
    </citation>
    <scope>NUCLEOTIDE SEQUENCE [LARGE SCALE GENOMIC DNA]</scope>
    <source>
        <strain evidence="3 4">JCM 31581</strain>
    </source>
</reference>
<organism evidence="3 4">
    <name type="scientific">Vagococcus humatus</name>
    <dbReference type="NCBI Taxonomy" id="1889241"/>
    <lineage>
        <taxon>Bacteria</taxon>
        <taxon>Bacillati</taxon>
        <taxon>Bacillota</taxon>
        <taxon>Bacilli</taxon>
        <taxon>Lactobacillales</taxon>
        <taxon>Enterococcaceae</taxon>
        <taxon>Vagococcus</taxon>
    </lineage>
</organism>
<evidence type="ECO:0000313" key="3">
    <source>
        <dbReference type="EMBL" id="RST90282.1"/>
    </source>
</evidence>
<accession>A0A3R9YLA0</accession>
<dbReference type="Gene3D" id="3.40.710.10">
    <property type="entry name" value="DD-peptidase/beta-lactamase superfamily"/>
    <property type="match status" value="1"/>
</dbReference>
<keyword evidence="1 3" id="KW-0378">Hydrolase</keyword>